<dbReference type="OMA" id="NICKERM"/>
<feature type="coiled-coil region" evidence="1">
    <location>
        <begin position="403"/>
        <end position="536"/>
    </location>
</feature>
<comment type="caution">
    <text evidence="4">The sequence shown here is derived from an EMBL/GenBank/DDBJ whole genome shotgun (WGS) entry which is preliminary data.</text>
</comment>
<gene>
    <name evidence="4" type="ORF">TCAL_10647</name>
</gene>
<name>A0A553PKR6_TIGCA</name>
<feature type="coiled-coil region" evidence="1">
    <location>
        <begin position="308"/>
        <end position="377"/>
    </location>
</feature>
<feature type="compositionally biased region" description="Polar residues" evidence="2">
    <location>
        <begin position="22"/>
        <end position="40"/>
    </location>
</feature>
<evidence type="ECO:0000256" key="1">
    <source>
        <dbReference type="SAM" id="Coils"/>
    </source>
</evidence>
<dbReference type="GO" id="GO:0048193">
    <property type="term" value="P:Golgi vesicle transport"/>
    <property type="evidence" value="ECO:0007669"/>
    <property type="project" value="TreeGrafter"/>
</dbReference>
<evidence type="ECO:0000313" key="5">
    <source>
        <dbReference type="Proteomes" id="UP000318571"/>
    </source>
</evidence>
<dbReference type="SMART" id="SM00755">
    <property type="entry name" value="Grip"/>
    <property type="match status" value="1"/>
</dbReference>
<keyword evidence="1" id="KW-0175">Coiled coil</keyword>
<dbReference type="GO" id="GO:0031267">
    <property type="term" value="F:small GTPase binding"/>
    <property type="evidence" value="ECO:0007669"/>
    <property type="project" value="TreeGrafter"/>
</dbReference>
<feature type="region of interest" description="Disordered" evidence="2">
    <location>
        <begin position="1"/>
        <end position="123"/>
    </location>
</feature>
<accession>A0A553PKR6</accession>
<dbReference type="Gene3D" id="1.10.220.60">
    <property type="entry name" value="GRIP domain"/>
    <property type="match status" value="1"/>
</dbReference>
<dbReference type="Proteomes" id="UP000318571">
    <property type="component" value="Chromosome 11"/>
</dbReference>
<dbReference type="STRING" id="6832.A0A553PKR6"/>
<evidence type="ECO:0000259" key="3">
    <source>
        <dbReference type="PROSITE" id="PS50913"/>
    </source>
</evidence>
<dbReference type="PANTHER" id="PTHR19327">
    <property type="entry name" value="GOLGIN"/>
    <property type="match status" value="1"/>
</dbReference>
<feature type="compositionally biased region" description="Polar residues" evidence="2">
    <location>
        <begin position="109"/>
        <end position="123"/>
    </location>
</feature>
<feature type="coiled-coil region" evidence="1">
    <location>
        <begin position="214"/>
        <end position="266"/>
    </location>
</feature>
<proteinExistence type="predicted"/>
<feature type="non-terminal residue" evidence="4">
    <location>
        <position position="1573"/>
    </location>
</feature>
<feature type="compositionally biased region" description="Low complexity" evidence="2">
    <location>
        <begin position="765"/>
        <end position="783"/>
    </location>
</feature>
<dbReference type="Pfam" id="PF01465">
    <property type="entry name" value="GRIP"/>
    <property type="match status" value="1"/>
</dbReference>
<dbReference type="GO" id="GO:0005794">
    <property type="term" value="C:Golgi apparatus"/>
    <property type="evidence" value="ECO:0007669"/>
    <property type="project" value="TreeGrafter"/>
</dbReference>
<evidence type="ECO:0000256" key="2">
    <source>
        <dbReference type="SAM" id="MobiDB-lite"/>
    </source>
</evidence>
<feature type="compositionally biased region" description="Polar residues" evidence="2">
    <location>
        <begin position="48"/>
        <end position="60"/>
    </location>
</feature>
<dbReference type="EMBL" id="VCGU01000003">
    <property type="protein sequence ID" value="TRY78268.1"/>
    <property type="molecule type" value="Genomic_DNA"/>
</dbReference>
<organism evidence="4 5">
    <name type="scientific">Tigriopus californicus</name>
    <name type="common">Marine copepod</name>
    <dbReference type="NCBI Taxonomy" id="6832"/>
    <lineage>
        <taxon>Eukaryota</taxon>
        <taxon>Metazoa</taxon>
        <taxon>Ecdysozoa</taxon>
        <taxon>Arthropoda</taxon>
        <taxon>Crustacea</taxon>
        <taxon>Multicrustacea</taxon>
        <taxon>Hexanauplia</taxon>
        <taxon>Copepoda</taxon>
        <taxon>Harpacticoida</taxon>
        <taxon>Harpacticidae</taxon>
        <taxon>Tigriopus</taxon>
    </lineage>
</organism>
<dbReference type="PANTHER" id="PTHR19327:SF0">
    <property type="entry name" value="GOLGIN SUBFAMILY A MEMBER 4"/>
    <property type="match status" value="1"/>
</dbReference>
<protein>
    <recommendedName>
        <fullName evidence="3">GRIP domain-containing protein</fullName>
    </recommendedName>
</protein>
<feature type="compositionally biased region" description="Basic and acidic residues" evidence="2">
    <location>
        <begin position="7"/>
        <end position="21"/>
    </location>
</feature>
<dbReference type="SUPFAM" id="SSF101283">
    <property type="entry name" value="GRIP domain"/>
    <property type="match status" value="1"/>
</dbReference>
<feature type="domain" description="GRIP" evidence="3">
    <location>
        <begin position="1450"/>
        <end position="1497"/>
    </location>
</feature>
<dbReference type="Gene3D" id="1.10.287.1490">
    <property type="match status" value="2"/>
</dbReference>
<reference evidence="4 5" key="1">
    <citation type="journal article" date="2018" name="Nat. Ecol. Evol.">
        <title>Genomic signatures of mitonuclear coevolution across populations of Tigriopus californicus.</title>
        <authorList>
            <person name="Barreto F.S."/>
            <person name="Watson E.T."/>
            <person name="Lima T.G."/>
            <person name="Willett C.S."/>
            <person name="Edmands S."/>
            <person name="Li W."/>
            <person name="Burton R.S."/>
        </authorList>
    </citation>
    <scope>NUCLEOTIDE SEQUENCE [LARGE SCALE GENOMIC DNA]</scope>
    <source>
        <strain evidence="4 5">San Diego</strain>
    </source>
</reference>
<feature type="coiled-coil region" evidence="1">
    <location>
        <begin position="1140"/>
        <end position="1404"/>
    </location>
</feature>
<dbReference type="PROSITE" id="PS50913">
    <property type="entry name" value="GRIP"/>
    <property type="match status" value="1"/>
</dbReference>
<sequence>MFKKFRDRLNEVGEEVKRDPRFQNSLASVNKIAQDTLSNLNREKSGSRESLQSNTSQDNHAQLPVIPPNNDHLFSLGGDEDNEDPPTMNNLNSPLRGTRDFEPVDLSHVPSTPRSRRLSNSSMSTEAASLFPIYEAPQQMYSLPSDLDSTAGSEWDDESSAQLSAITKEQLYQMLQKMRTRYHKYKGRYGDVAKAYTDLQVENDKVKTVMQQTQDKALRRISELREQCQLEQKAKRHLEEELRSDMEEKEHIIEALQTKVTLLKSREEEGVETLSIEPNLIELDSTSDSISISVPTNGGTGTKDSQKIAGLEEKVKRLESLLTKCKESIKANKQKTTALTEVKENLSKDLATRDEECAQLKKKVQEFETWHQKAQEEEIQIAETKMVMHQEIIAKDEEMGKIRAKLTQTKEDLSAQAKVVEDLKTEMNQLKESRDNLQKSVSDDKASVIEEMTKQKAEDIQKKELEHAEKLKAALEKQAAKLKQELDEKIANIEKEKERVLSLKEAEMRKSIQEATETTKLEMEELQLRLTALQNNDAGKSGLVNDLETKLVASVKAKKEALATIESLKKAQGGTERELESIKSENVQLEARLETLIKEKQDVVGKAEQERKQVTELGRDLEALRNENADFKKTIEALEQHKVKLEGTQKIGNDQLTHVKEELDSLKTEKSELQKTIDETNMEFEELRKNLENEEGQLSELKTQMELLNQEKTALQKALEEKDGSLEKLQKTMENGDDHMAALNNEVKELKAERDQLQNTKDETQSQLDQLQSQNCQLQQSQQEANDLQSELRRELESLKKENAHLQEINENFSGLKETIEALQSEQTNLQTVLENSNGEIESLKSENAELRKHKEQLEQIQTELECLRSEKQGLEDELEKNLKTLKEENTEIQNKYKRSKEEIDSLKSDNLAMMTDMERLDELKDEVESLRAEKYQQEQDLKGKNEEKKRLEDVIKNQDESLSSLRMELEALDNQKIELQKNMENEDARLSELSIQIDILKQELQSKDKSIAEMESKLKPFDELQTLKADLERQVHSLQIDNDSLCKDLSEKDDRINRMDEEQQKRLEELQSRQDDLINFKASMKTQEEESRVLSDKLAKLEDETLILTSEKDTLQTDLNRTRLERERENSTKDHMTQSIEYQKKLQDQLEAKEKLLEETSEKLKLQSKCHGQEVDKFSKRIEELTEKITEIEDSKHNQVQSLRNELESQKELVKARDELLKENTETLQKRVQELESEACTQETQLGERCALLQKDNHQLKQDISDKLSLIAELESNLALEQDQETKIKAFIKDYERKLAVRERDHEAELQKLRDESETELNKAIADSREKINELNHELYEKTTLYDDMLDKHAHAMSMKEQELEEEIESCSRVYQSKMAEFEAVKDKQVQALEQKLKEREERDQKNAWQWDHEEVEDLQKENHALLGLGATPATLAVSSTRHHNGSHTLEEATEFEYLKNILYQYMLGKESLTLAKVLATVVKFDAEQQRRVIAHEEKKRSMTHERIKISRSSSIRGLGHEFQVVRGQRHCSHLFASTRQDLFNVGQPLVVELSPPTQIVGDQVAVLATLT</sequence>
<feature type="region of interest" description="Disordered" evidence="2">
    <location>
        <begin position="754"/>
        <end position="785"/>
    </location>
</feature>
<keyword evidence="5" id="KW-1185">Reference proteome</keyword>
<feature type="compositionally biased region" description="Basic and acidic residues" evidence="2">
    <location>
        <begin position="754"/>
        <end position="764"/>
    </location>
</feature>
<evidence type="ECO:0000313" key="4">
    <source>
        <dbReference type="EMBL" id="TRY78268.1"/>
    </source>
</evidence>
<dbReference type="InterPro" id="IPR000237">
    <property type="entry name" value="GRIP_dom"/>
</dbReference>